<dbReference type="STRING" id="114155.A0A4Q9PZE4"/>
<dbReference type="EMBL" id="ML145109">
    <property type="protein sequence ID" value="TBU59946.1"/>
    <property type="molecule type" value="Genomic_DNA"/>
</dbReference>
<dbReference type="AlphaFoldDB" id="A0A4Q9PZE4"/>
<accession>A0A4Q9PZE4</accession>
<keyword evidence="2" id="KW-0472">Membrane</keyword>
<evidence type="ECO:0000256" key="1">
    <source>
        <dbReference type="SAM" id="MobiDB-lite"/>
    </source>
</evidence>
<feature type="transmembrane region" description="Helical" evidence="2">
    <location>
        <begin position="537"/>
        <end position="560"/>
    </location>
</feature>
<evidence type="ECO:0000256" key="2">
    <source>
        <dbReference type="SAM" id="Phobius"/>
    </source>
</evidence>
<evidence type="ECO:0000313" key="3">
    <source>
        <dbReference type="EMBL" id="TBU59946.1"/>
    </source>
</evidence>
<feature type="transmembrane region" description="Helical" evidence="2">
    <location>
        <begin position="468"/>
        <end position="486"/>
    </location>
</feature>
<gene>
    <name evidence="3" type="ORF">BD310DRAFT_924050</name>
</gene>
<sequence>MGLGKVVAAAAAAAAAAPLLRDRLHYQYDRVHQNPEDDGWEDQDRTPTVATAPQPLPRPQTVSQILAGRPSETLPQTAGPEPEPVVTAEEMARKPLLGVDTHVTPRQSAGFSPHGDSNGKGGGQSYGAVLDEGGPSRLRQSPERYRSNSWLDRVPEEAALDGDAGEDDAEADDWDLAQQGYYSGSYKRTIALYAFVPLTSLLVFLALALAPTWLWPVRWPSPPSFPRSFPSPLPEFTLAAALWSLSHLLRTPLWTLSAPCPRPLDTLLFNLLHVLLSNVLRLAAFATLRVRHDMAYPRPTWRDGAFRTVWWTALGWAAAEAAASVAQGYAQLALYRNVMVPVERVQAILARARGWGGEGGVALSNDASREYMPLSPRSAHGPSAPGDADANANGHGSGKGIADEANGGEGRGPRRAGPTPMSLEEAIRLAVDQDVEQLIHLQEREELEEVYGVPVIYIPVFVPCLQRIDSFLFSLGFTLILAWAYLLSPLSFPPGADTAPIYSNHALAIAFPVVVVVHLFLSLLHSPPILPRIGVHTTAYVGLLVGLGGFFAGLGLWGVLS</sequence>
<feature type="transmembrane region" description="Helical" evidence="2">
    <location>
        <begin position="506"/>
        <end position="525"/>
    </location>
</feature>
<reference evidence="3 4" key="1">
    <citation type="submission" date="2019-01" db="EMBL/GenBank/DDBJ databases">
        <title>Draft genome sequences of three monokaryotic isolates of the white-rot basidiomycete fungus Dichomitus squalens.</title>
        <authorList>
            <consortium name="DOE Joint Genome Institute"/>
            <person name="Lopez S.C."/>
            <person name="Andreopoulos B."/>
            <person name="Pangilinan J."/>
            <person name="Lipzen A."/>
            <person name="Riley R."/>
            <person name="Ahrendt S."/>
            <person name="Ng V."/>
            <person name="Barry K."/>
            <person name="Daum C."/>
            <person name="Grigoriev I.V."/>
            <person name="Hilden K.S."/>
            <person name="Makela M.R."/>
            <person name="de Vries R.P."/>
        </authorList>
    </citation>
    <scope>NUCLEOTIDE SEQUENCE [LARGE SCALE GENOMIC DNA]</scope>
    <source>
        <strain evidence="3 4">CBS 464.89</strain>
    </source>
</reference>
<feature type="region of interest" description="Disordered" evidence="1">
    <location>
        <begin position="372"/>
        <end position="419"/>
    </location>
</feature>
<organism evidence="3 4">
    <name type="scientific">Dichomitus squalens</name>
    <dbReference type="NCBI Taxonomy" id="114155"/>
    <lineage>
        <taxon>Eukaryota</taxon>
        <taxon>Fungi</taxon>
        <taxon>Dikarya</taxon>
        <taxon>Basidiomycota</taxon>
        <taxon>Agaricomycotina</taxon>
        <taxon>Agaricomycetes</taxon>
        <taxon>Polyporales</taxon>
        <taxon>Polyporaceae</taxon>
        <taxon>Dichomitus</taxon>
    </lineage>
</organism>
<proteinExistence type="predicted"/>
<dbReference type="Proteomes" id="UP000292082">
    <property type="component" value="Unassembled WGS sequence"/>
</dbReference>
<keyword evidence="4" id="KW-1185">Reference proteome</keyword>
<feature type="transmembrane region" description="Helical" evidence="2">
    <location>
        <begin position="267"/>
        <end position="288"/>
    </location>
</feature>
<keyword evidence="2" id="KW-0812">Transmembrane</keyword>
<feature type="region of interest" description="Disordered" evidence="1">
    <location>
        <begin position="32"/>
        <end position="59"/>
    </location>
</feature>
<keyword evidence="2" id="KW-1133">Transmembrane helix</keyword>
<feature type="transmembrane region" description="Helical" evidence="2">
    <location>
        <begin position="190"/>
        <end position="215"/>
    </location>
</feature>
<name>A0A4Q9PZE4_9APHY</name>
<evidence type="ECO:0000313" key="4">
    <source>
        <dbReference type="Proteomes" id="UP000292082"/>
    </source>
</evidence>
<protein>
    <submittedName>
        <fullName evidence="3">Uncharacterized protein</fullName>
    </submittedName>
</protein>
<feature type="region of interest" description="Disordered" evidence="1">
    <location>
        <begin position="103"/>
        <end position="152"/>
    </location>
</feature>